<evidence type="ECO:0000256" key="1">
    <source>
        <dbReference type="ARBA" id="ARBA00004141"/>
    </source>
</evidence>
<dbReference type="EMBL" id="QBLH01003069">
    <property type="protein sequence ID" value="TGZ45742.1"/>
    <property type="molecule type" value="Genomic_DNA"/>
</dbReference>
<comment type="caution">
    <text evidence="6">The sequence shown here is derived from an EMBL/GenBank/DDBJ whole genome shotgun (WGS) entry which is preliminary data.</text>
</comment>
<evidence type="ECO:0000256" key="3">
    <source>
        <dbReference type="ARBA" id="ARBA00022989"/>
    </source>
</evidence>
<evidence type="ECO:0000256" key="4">
    <source>
        <dbReference type="ARBA" id="ARBA00023136"/>
    </source>
</evidence>
<dbReference type="PANTHER" id="PTHR13531:SF6">
    <property type="entry name" value="TMEM (HUMAN TRANSMEMBRANE PROTEIN) HOMOLOG"/>
    <property type="match status" value="1"/>
</dbReference>
<dbReference type="GO" id="GO:1905515">
    <property type="term" value="P:non-motile cilium assembly"/>
    <property type="evidence" value="ECO:0007669"/>
    <property type="project" value="TreeGrafter"/>
</dbReference>
<gene>
    <name evidence="6" type="ORF">DBV15_04452</name>
</gene>
<accession>A0A4S2K8M5</accession>
<proteinExistence type="predicted"/>
<dbReference type="STRING" id="300112.A0A4S2K8M5"/>
<evidence type="ECO:0000256" key="5">
    <source>
        <dbReference type="SAM" id="Phobius"/>
    </source>
</evidence>
<sequence>MFPNVERIGGIKRCVHQFARSYAEQCCSRQWTAVRNDSVYQALSAIMSPIPCVLLLVISIAALPSISSLTLSPENCVTNSECQSSSCCLLGPSRYAIPTCMPYQQQGEQCRVNADTLTTNLSYPDNTELEVTGVHSILCPCANGLSCDPKSGIYEKNINKTSVVTASDRIFPGLSYYDRKKEFYDIGNQIQSNLPLQMALYFNVWVYPLWFFVILVNLDAKYYYLTDVYKFITVAVFIVISILEGIRLYLGYLGNLVEKIPELASFWLISTLIHFPLEMFLLFDSKTRPHLSETITNGIMAFLLVTEIITATVALKKSADHHAKRFYVAQLYGIDNNLMSIL</sequence>
<dbReference type="GO" id="GO:0035869">
    <property type="term" value="C:ciliary transition zone"/>
    <property type="evidence" value="ECO:0007669"/>
    <property type="project" value="TreeGrafter"/>
</dbReference>
<comment type="subcellular location">
    <subcellularLocation>
        <location evidence="1">Membrane</location>
        <topology evidence="1">Multi-pass membrane protein</topology>
    </subcellularLocation>
</comment>
<feature type="transmembrane region" description="Helical" evidence="5">
    <location>
        <begin position="262"/>
        <end position="283"/>
    </location>
</feature>
<evidence type="ECO:0000313" key="7">
    <source>
        <dbReference type="Proteomes" id="UP000310200"/>
    </source>
</evidence>
<dbReference type="Gene3D" id="2.10.80.10">
    <property type="entry name" value="Lipase, subunit A"/>
    <property type="match status" value="1"/>
</dbReference>
<dbReference type="PANTHER" id="PTHR13531">
    <property type="entry name" value="GEO07735P1-RELATED-RELATED"/>
    <property type="match status" value="1"/>
</dbReference>
<name>A0A4S2K8M5_9HYME</name>
<feature type="transmembrane region" description="Helical" evidence="5">
    <location>
        <begin position="295"/>
        <end position="315"/>
    </location>
</feature>
<dbReference type="Pfam" id="PF09799">
    <property type="entry name" value="Transmemb_17"/>
    <property type="match status" value="1"/>
</dbReference>
<dbReference type="Proteomes" id="UP000310200">
    <property type="component" value="Unassembled WGS sequence"/>
</dbReference>
<reference evidence="6 7" key="1">
    <citation type="journal article" date="2019" name="Philos. Trans. R. Soc. Lond., B, Biol. Sci.">
        <title>Ant behaviour and brain gene expression of defending hosts depend on the ecological success of the intruding social parasite.</title>
        <authorList>
            <person name="Kaur R."/>
            <person name="Stoldt M."/>
            <person name="Jongepier E."/>
            <person name="Feldmeyer B."/>
            <person name="Menzel F."/>
            <person name="Bornberg-Bauer E."/>
            <person name="Foitzik S."/>
        </authorList>
    </citation>
    <scope>NUCLEOTIDE SEQUENCE [LARGE SCALE GENOMIC DNA]</scope>
    <source>
        <tissue evidence="6">Whole body</tissue>
    </source>
</reference>
<feature type="transmembrane region" description="Helical" evidence="5">
    <location>
        <begin position="198"/>
        <end position="216"/>
    </location>
</feature>
<dbReference type="GO" id="GO:0016020">
    <property type="term" value="C:membrane"/>
    <property type="evidence" value="ECO:0007669"/>
    <property type="project" value="UniProtKB-SubCell"/>
</dbReference>
<keyword evidence="2 5" id="KW-0812">Transmembrane</keyword>
<evidence type="ECO:0000256" key="2">
    <source>
        <dbReference type="ARBA" id="ARBA00022692"/>
    </source>
</evidence>
<keyword evidence="4 5" id="KW-0472">Membrane</keyword>
<dbReference type="InterPro" id="IPR019184">
    <property type="entry name" value="Uncharacterised_TM-17"/>
</dbReference>
<protein>
    <submittedName>
        <fullName evidence="6">Transmembrane protein</fullName>
    </submittedName>
</protein>
<organism evidence="6 7">
    <name type="scientific">Temnothorax longispinosus</name>
    <dbReference type="NCBI Taxonomy" id="300112"/>
    <lineage>
        <taxon>Eukaryota</taxon>
        <taxon>Metazoa</taxon>
        <taxon>Ecdysozoa</taxon>
        <taxon>Arthropoda</taxon>
        <taxon>Hexapoda</taxon>
        <taxon>Insecta</taxon>
        <taxon>Pterygota</taxon>
        <taxon>Neoptera</taxon>
        <taxon>Endopterygota</taxon>
        <taxon>Hymenoptera</taxon>
        <taxon>Apocrita</taxon>
        <taxon>Aculeata</taxon>
        <taxon>Formicoidea</taxon>
        <taxon>Formicidae</taxon>
        <taxon>Myrmicinae</taxon>
        <taxon>Temnothorax</taxon>
    </lineage>
</organism>
<dbReference type="AlphaFoldDB" id="A0A4S2K8M5"/>
<feature type="transmembrane region" description="Helical" evidence="5">
    <location>
        <begin position="228"/>
        <end position="250"/>
    </location>
</feature>
<evidence type="ECO:0000313" key="6">
    <source>
        <dbReference type="EMBL" id="TGZ45742.1"/>
    </source>
</evidence>
<keyword evidence="3 5" id="KW-1133">Transmembrane helix</keyword>
<keyword evidence="7" id="KW-1185">Reference proteome</keyword>